<dbReference type="Proteomes" id="UP000037712">
    <property type="component" value="Unassembled WGS sequence"/>
</dbReference>
<evidence type="ECO:0000256" key="1">
    <source>
        <dbReference type="SAM" id="MobiDB-lite"/>
    </source>
</evidence>
<comment type="caution">
    <text evidence="2">The sequence shown here is derived from an EMBL/GenBank/DDBJ whole genome shotgun (WGS) entry which is preliminary data.</text>
</comment>
<protein>
    <submittedName>
        <fullName evidence="2">Uncharacterized protein</fullName>
    </submittedName>
</protein>
<name>A0A0M9WPF3_RHORH</name>
<dbReference type="PATRIC" id="fig|1441923.3.peg.1883"/>
<reference evidence="3" key="2">
    <citation type="submission" date="2015-01" db="EMBL/GenBank/DDBJ databases">
        <title>Draft genome sequence of potential hydrocarbon metabolising strain of Rhodococcus rhodochrous.</title>
        <authorList>
            <person name="Aggarwal R.K."/>
            <person name="Dawar C."/>
        </authorList>
    </citation>
    <scope>NUCLEOTIDE SEQUENCE [LARGE SCALE GENOMIC DNA]</scope>
    <source>
        <strain evidence="3">KG-21</strain>
    </source>
</reference>
<sequence length="273" mass="29588">MDLDDIADELYGLDPGEFTAARNEYVARARGAGDRELAAAVGRLRKPTVSAWLVNLLVREKPEEITALLGLGDALRSAQRQLSGAELRRLSTQRRRVIGALEKTASRLAAEHGRRASEAALREVGQTLHAALAEAELAEQVRGGRLETPLDYSGFGPVGLSVVPSAPERKAAGADDTGAQEAERTRRALEAAVAEAEAARNTADEARSVADRARAAVEELDEHVARLREELGRVEHQREFARRTARTADEDATKAEETAQQAEETVRALQEQS</sequence>
<evidence type="ECO:0000313" key="3">
    <source>
        <dbReference type="Proteomes" id="UP000037712"/>
    </source>
</evidence>
<organism evidence="2 3">
    <name type="scientific">Rhodococcus rhodochrous KG-21</name>
    <dbReference type="NCBI Taxonomy" id="1441923"/>
    <lineage>
        <taxon>Bacteria</taxon>
        <taxon>Bacillati</taxon>
        <taxon>Actinomycetota</taxon>
        <taxon>Actinomycetes</taxon>
        <taxon>Mycobacteriales</taxon>
        <taxon>Nocardiaceae</taxon>
        <taxon>Rhodococcus</taxon>
    </lineage>
</organism>
<accession>A0A0M9WPF3</accession>
<gene>
    <name evidence="2" type="ORF">Z051_08510</name>
</gene>
<evidence type="ECO:0000313" key="2">
    <source>
        <dbReference type="EMBL" id="KOS56637.1"/>
    </source>
</evidence>
<feature type="region of interest" description="Disordered" evidence="1">
    <location>
        <begin position="238"/>
        <end position="273"/>
    </location>
</feature>
<dbReference type="RefSeq" id="WP_054372272.1">
    <property type="nucleotide sequence ID" value="NZ_AZYO01000015.1"/>
</dbReference>
<dbReference type="EMBL" id="AZYO01000015">
    <property type="protein sequence ID" value="KOS56637.1"/>
    <property type="molecule type" value="Genomic_DNA"/>
</dbReference>
<feature type="compositionally biased region" description="Basic and acidic residues" evidence="1">
    <location>
        <begin position="238"/>
        <end position="257"/>
    </location>
</feature>
<dbReference type="AlphaFoldDB" id="A0A0M9WPF3"/>
<reference evidence="2 3" key="1">
    <citation type="journal article" date="2015" name="Genome Announc.">
        <title>Draft Genome Sequence of Rhodococcus rhodochrous Strain KG-21, a Soil Isolate from Oil Fields of Krishna-Godavari Basin, India.</title>
        <authorList>
            <person name="Dawar C."/>
            <person name="Aggarwal R.K."/>
        </authorList>
    </citation>
    <scope>NUCLEOTIDE SEQUENCE [LARGE SCALE GENOMIC DNA]</scope>
    <source>
        <strain evidence="2 3">KG-21</strain>
    </source>
</reference>
<proteinExistence type="predicted"/>